<evidence type="ECO:0000259" key="1">
    <source>
        <dbReference type="Pfam" id="PF07258"/>
    </source>
</evidence>
<feature type="domain" description="COMM" evidence="1">
    <location>
        <begin position="115"/>
        <end position="170"/>
    </location>
</feature>
<protein>
    <submittedName>
        <fullName evidence="3">Uncharacterized protein LOC117564114</fullName>
    </submittedName>
</protein>
<evidence type="ECO:0000313" key="2">
    <source>
        <dbReference type="Proteomes" id="UP000515160"/>
    </source>
</evidence>
<dbReference type="RefSeq" id="XP_034098662.1">
    <property type="nucleotide sequence ID" value="XM_034242771.2"/>
</dbReference>
<dbReference type="Proteomes" id="UP000515160">
    <property type="component" value="Chromosome 2L"/>
</dbReference>
<reference evidence="3" key="1">
    <citation type="submission" date="2025-08" db="UniProtKB">
        <authorList>
            <consortium name="RefSeq"/>
        </authorList>
    </citation>
    <scope>IDENTIFICATION</scope>
    <source>
        <strain evidence="3">15112-1751.03</strain>
        <tissue evidence="3">Whole Adult</tissue>
    </source>
</reference>
<dbReference type="Pfam" id="PF07258">
    <property type="entry name" value="COMM_domain"/>
    <property type="match status" value="1"/>
</dbReference>
<gene>
    <name evidence="3" type="primary">LOC117564114</name>
</gene>
<accession>A0A6P8XIN0</accession>
<organism evidence="2 3">
    <name type="scientific">Drosophila albomicans</name>
    <name type="common">Fruit fly</name>
    <dbReference type="NCBI Taxonomy" id="7291"/>
    <lineage>
        <taxon>Eukaryota</taxon>
        <taxon>Metazoa</taxon>
        <taxon>Ecdysozoa</taxon>
        <taxon>Arthropoda</taxon>
        <taxon>Hexapoda</taxon>
        <taxon>Insecta</taxon>
        <taxon>Pterygota</taxon>
        <taxon>Neoptera</taxon>
        <taxon>Endopterygota</taxon>
        <taxon>Diptera</taxon>
        <taxon>Brachycera</taxon>
        <taxon>Muscomorpha</taxon>
        <taxon>Ephydroidea</taxon>
        <taxon>Drosophilidae</taxon>
        <taxon>Drosophila</taxon>
    </lineage>
</organism>
<proteinExistence type="predicted"/>
<dbReference type="InterPro" id="IPR017920">
    <property type="entry name" value="COMM"/>
</dbReference>
<dbReference type="AlphaFoldDB" id="A0A6P8XIN0"/>
<name>A0A6P8XIN0_DROAB</name>
<keyword evidence="2" id="KW-1185">Reference proteome</keyword>
<evidence type="ECO:0000313" key="3">
    <source>
        <dbReference type="RefSeq" id="XP_034098662.1"/>
    </source>
</evidence>
<sequence length="180" mass="20682">MELLKSINNKEIFMEVLHLSIDFLIGNINDQQALRLSHKYGFQNPDDFLLATRTISKYYRNCCLDSVEAANTDKLAFLSQELRPLVPLVLASRQDAVESALSRYEYLKNNVKCVMSFDWDTRLILGDSSSRSNVRQVVTINLHCRSNAKDELIMFEMNLEQLKTFIEVLENSLKSGKAIK</sequence>
<dbReference type="GeneID" id="117564114"/>
<dbReference type="OrthoDB" id="64318at2759"/>